<organism evidence="2 3">
    <name type="scientific">Zymoseptoria tritici (strain ST99CH_3D7)</name>
    <dbReference type="NCBI Taxonomy" id="1276538"/>
    <lineage>
        <taxon>Eukaryota</taxon>
        <taxon>Fungi</taxon>
        <taxon>Dikarya</taxon>
        <taxon>Ascomycota</taxon>
        <taxon>Pezizomycotina</taxon>
        <taxon>Dothideomycetes</taxon>
        <taxon>Dothideomycetidae</taxon>
        <taxon>Mycosphaerellales</taxon>
        <taxon>Mycosphaerellaceae</taxon>
        <taxon>Zymoseptoria</taxon>
    </lineage>
</organism>
<dbReference type="Proteomes" id="UP000215127">
    <property type="component" value="Chromosome 17"/>
</dbReference>
<feature type="compositionally biased region" description="Basic and acidic residues" evidence="1">
    <location>
        <begin position="1"/>
        <end position="11"/>
    </location>
</feature>
<keyword evidence="3" id="KW-1185">Reference proteome</keyword>
<accession>A0A1X7S9U2</accession>
<dbReference type="AlphaFoldDB" id="A0A1X7S9U2"/>
<name>A0A1X7S9U2_ZYMT9</name>
<dbReference type="STRING" id="1276538.A0A1X7S9U2"/>
<feature type="compositionally biased region" description="Polar residues" evidence="1">
    <location>
        <begin position="12"/>
        <end position="21"/>
    </location>
</feature>
<evidence type="ECO:0000313" key="2">
    <source>
        <dbReference type="EMBL" id="SMQ56463.1"/>
    </source>
</evidence>
<dbReference type="Gene3D" id="3.30.200.20">
    <property type="entry name" value="Phosphorylase Kinase, domain 1"/>
    <property type="match status" value="1"/>
</dbReference>
<dbReference type="EMBL" id="LT853706">
    <property type="protein sequence ID" value="SMQ56463.1"/>
    <property type="molecule type" value="Genomic_DNA"/>
</dbReference>
<reference evidence="2 3" key="1">
    <citation type="submission" date="2016-06" db="EMBL/GenBank/DDBJ databases">
        <authorList>
            <person name="Kjaerup R.B."/>
            <person name="Dalgaard T.S."/>
            <person name="Juul-Madsen H.R."/>
        </authorList>
    </citation>
    <scope>NUCLEOTIDE SEQUENCE [LARGE SCALE GENOMIC DNA]</scope>
</reference>
<evidence type="ECO:0008006" key="4">
    <source>
        <dbReference type="Google" id="ProtNLM"/>
    </source>
</evidence>
<gene>
    <name evidence="2" type="ORF">ZT3D7_G11618</name>
</gene>
<evidence type="ECO:0000313" key="3">
    <source>
        <dbReference type="Proteomes" id="UP000215127"/>
    </source>
</evidence>
<proteinExistence type="predicted"/>
<sequence>MGSDVIRRRLDPSSSYSSTDTIYHRTDHRTGRLIVSFLTTGRSTGNLRSLAPCAHGSAPALNIPRRSQPAWSWISTPTPTPPLAAASVHQLPIRNLPDRFCDPPPPIVTEPSGVNYATGPALGRGSFAICHRAERYDGSRPTGQIVASKIVKTKMEPAKLAQMTEVRHGTPNTQQCLRSLSRLLLRLYGFASDS</sequence>
<feature type="region of interest" description="Disordered" evidence="1">
    <location>
        <begin position="1"/>
        <end position="23"/>
    </location>
</feature>
<protein>
    <recommendedName>
        <fullName evidence="4">Protein kinase domain-containing protein</fullName>
    </recommendedName>
</protein>
<evidence type="ECO:0000256" key="1">
    <source>
        <dbReference type="SAM" id="MobiDB-lite"/>
    </source>
</evidence>